<dbReference type="VEuPathDB" id="FungiDB:A1O7_03293"/>
<evidence type="ECO:0008006" key="4">
    <source>
        <dbReference type="Google" id="ProtNLM"/>
    </source>
</evidence>
<dbReference type="OrthoDB" id="5086080at2759"/>
<dbReference type="AlphaFoldDB" id="W9W476"/>
<feature type="compositionally biased region" description="Basic and acidic residues" evidence="1">
    <location>
        <begin position="260"/>
        <end position="270"/>
    </location>
</feature>
<protein>
    <recommendedName>
        <fullName evidence="4">BZIP domain-containing protein</fullName>
    </recommendedName>
</protein>
<organism evidence="2 3">
    <name type="scientific">Cladophialophora yegresii CBS 114405</name>
    <dbReference type="NCBI Taxonomy" id="1182544"/>
    <lineage>
        <taxon>Eukaryota</taxon>
        <taxon>Fungi</taxon>
        <taxon>Dikarya</taxon>
        <taxon>Ascomycota</taxon>
        <taxon>Pezizomycotina</taxon>
        <taxon>Eurotiomycetes</taxon>
        <taxon>Chaetothyriomycetidae</taxon>
        <taxon>Chaetothyriales</taxon>
        <taxon>Herpotrichiellaceae</taxon>
        <taxon>Cladophialophora</taxon>
    </lineage>
</organism>
<dbReference type="Pfam" id="PF11905">
    <property type="entry name" value="DUF3425"/>
    <property type="match status" value="1"/>
</dbReference>
<dbReference type="PANTHER" id="PTHR37012:SF7">
    <property type="entry name" value="B-ZIP TRANSCRIPTION FACTOR (EUROFUNG)-RELATED"/>
    <property type="match status" value="1"/>
</dbReference>
<feature type="compositionally biased region" description="Low complexity" evidence="1">
    <location>
        <begin position="9"/>
        <end position="20"/>
    </location>
</feature>
<dbReference type="RefSeq" id="XP_007755506.1">
    <property type="nucleotide sequence ID" value="XM_007757316.1"/>
</dbReference>
<sequence>MSPTTAPVSNTSSRRTTASSQKNADKAQDGPLTEAKSASAEVTPKRPKRTLKLTASQRERKRAIDREAQRSIRLKTKNYIAHLESLVRIMENGSSSTNSGEGVQQSHDHSVAEHEGERARALLSQLRQSEEEVRTLKEMLAGVQKLVGTVLHPADEHGWLAMPSTGNGEQAAPTANSLACGPHDQFENCASVYSHSSDSSSPLVEFGYPVPFDQPKRAEAFASEYPPRSHGIQPYTLQQHDVYNSSGRFSAPVIRPDSPTSDRSDAPKDREEGELFLLSDREVNRALAGGHQSFANQLLDEDIIVRAVLHGWRDVQDQYLLDKGWRALRSIDQNIFRECGVVERMAILYMMRLKLLHQSNTNLQYLAPLPPFFQRGPSEDPEVLRKTPIIEHFIWPALRANLCRNTKKYINNKFSDSFRHSFKFVWPYDISHTYNKDQSSQLYSITSGFKQRQWDLRSWTMRREFFTHSSELIGSIPVYEAPMDRILLPAGLMASQRAQAPRPVTKTEQPEAEQPPISLGHANSQTPAPAPAPALAHIHGRVPTTAPEVPAAYVPYSAGVEAWLGDPDMVPQYWNMSTGMAVGYQEAAQQWPSVQRGFVG</sequence>
<accession>W9W476</accession>
<gene>
    <name evidence="2" type="ORF">A1O7_03293</name>
</gene>
<dbReference type="Proteomes" id="UP000019473">
    <property type="component" value="Unassembled WGS sequence"/>
</dbReference>
<feature type="region of interest" description="Disordered" evidence="1">
    <location>
        <begin position="1"/>
        <end position="69"/>
    </location>
</feature>
<dbReference type="InterPro" id="IPR021833">
    <property type="entry name" value="DUF3425"/>
</dbReference>
<name>W9W476_9EURO</name>
<evidence type="ECO:0000313" key="2">
    <source>
        <dbReference type="EMBL" id="EXJ62852.1"/>
    </source>
</evidence>
<keyword evidence="3" id="KW-1185">Reference proteome</keyword>
<feature type="region of interest" description="Disordered" evidence="1">
    <location>
        <begin position="497"/>
        <end position="531"/>
    </location>
</feature>
<dbReference type="PANTHER" id="PTHR37012">
    <property type="entry name" value="B-ZIP TRANSCRIPTION FACTOR (EUROFUNG)-RELATED"/>
    <property type="match status" value="1"/>
</dbReference>
<feature type="compositionally biased region" description="Basic and acidic residues" evidence="1">
    <location>
        <begin position="106"/>
        <end position="117"/>
    </location>
</feature>
<feature type="compositionally biased region" description="Low complexity" evidence="1">
    <location>
        <begin position="92"/>
        <end position="102"/>
    </location>
</feature>
<evidence type="ECO:0000256" key="1">
    <source>
        <dbReference type="SAM" id="MobiDB-lite"/>
    </source>
</evidence>
<dbReference type="CDD" id="cd14688">
    <property type="entry name" value="bZIP_YAP"/>
    <property type="match status" value="1"/>
</dbReference>
<dbReference type="eggNOG" id="ENOG502SKDE">
    <property type="taxonomic scope" value="Eukaryota"/>
</dbReference>
<feature type="region of interest" description="Disordered" evidence="1">
    <location>
        <begin position="92"/>
        <end position="117"/>
    </location>
</feature>
<evidence type="ECO:0000313" key="3">
    <source>
        <dbReference type="Proteomes" id="UP000019473"/>
    </source>
</evidence>
<comment type="caution">
    <text evidence="2">The sequence shown here is derived from an EMBL/GenBank/DDBJ whole genome shotgun (WGS) entry which is preliminary data.</text>
</comment>
<feature type="region of interest" description="Disordered" evidence="1">
    <location>
        <begin position="248"/>
        <end position="270"/>
    </location>
</feature>
<dbReference type="GeneID" id="19177891"/>
<dbReference type="HOGENOM" id="CLU_028818_2_1_1"/>
<reference evidence="2 3" key="1">
    <citation type="submission" date="2013-03" db="EMBL/GenBank/DDBJ databases">
        <title>The Genome Sequence of Cladophialophora yegresii CBS 114405.</title>
        <authorList>
            <consortium name="The Broad Institute Genomics Platform"/>
            <person name="Cuomo C."/>
            <person name="de Hoog S."/>
            <person name="Gorbushina A."/>
            <person name="Walker B."/>
            <person name="Young S.K."/>
            <person name="Zeng Q."/>
            <person name="Gargeya S."/>
            <person name="Fitzgerald M."/>
            <person name="Haas B."/>
            <person name="Abouelleil A."/>
            <person name="Allen A.W."/>
            <person name="Alvarado L."/>
            <person name="Arachchi H.M."/>
            <person name="Berlin A.M."/>
            <person name="Chapman S.B."/>
            <person name="Gainer-Dewar J."/>
            <person name="Goldberg J."/>
            <person name="Griggs A."/>
            <person name="Gujja S."/>
            <person name="Hansen M."/>
            <person name="Howarth C."/>
            <person name="Imamovic A."/>
            <person name="Ireland A."/>
            <person name="Larimer J."/>
            <person name="McCowan C."/>
            <person name="Murphy C."/>
            <person name="Pearson M."/>
            <person name="Poon T.W."/>
            <person name="Priest M."/>
            <person name="Roberts A."/>
            <person name="Saif S."/>
            <person name="Shea T."/>
            <person name="Sisk P."/>
            <person name="Sykes S."/>
            <person name="Wortman J."/>
            <person name="Nusbaum C."/>
            <person name="Birren B."/>
        </authorList>
    </citation>
    <scope>NUCLEOTIDE SEQUENCE [LARGE SCALE GENOMIC DNA]</scope>
    <source>
        <strain evidence="2 3">CBS 114405</strain>
    </source>
</reference>
<proteinExistence type="predicted"/>
<dbReference type="EMBL" id="AMGW01000002">
    <property type="protein sequence ID" value="EXJ62852.1"/>
    <property type="molecule type" value="Genomic_DNA"/>
</dbReference>